<feature type="chain" id="PRO_5040926005" evidence="2">
    <location>
        <begin position="37"/>
        <end position="118"/>
    </location>
</feature>
<proteinExistence type="predicted"/>
<feature type="region of interest" description="Disordered" evidence="1">
    <location>
        <begin position="56"/>
        <end position="96"/>
    </location>
</feature>
<comment type="caution">
    <text evidence="3">The sequence shown here is derived from an EMBL/GenBank/DDBJ whole genome shotgun (WGS) entry which is preliminary data.</text>
</comment>
<feature type="compositionally biased region" description="Polar residues" evidence="1">
    <location>
        <begin position="56"/>
        <end position="81"/>
    </location>
</feature>
<keyword evidence="4" id="KW-1185">Reference proteome</keyword>
<protein>
    <submittedName>
        <fullName evidence="3">Uncharacterized protein</fullName>
    </submittedName>
</protein>
<evidence type="ECO:0000256" key="1">
    <source>
        <dbReference type="SAM" id="MobiDB-lite"/>
    </source>
</evidence>
<evidence type="ECO:0000313" key="4">
    <source>
        <dbReference type="Proteomes" id="UP001150266"/>
    </source>
</evidence>
<organism evidence="3 4">
    <name type="scientific">Lentinula aciculospora</name>
    <dbReference type="NCBI Taxonomy" id="153920"/>
    <lineage>
        <taxon>Eukaryota</taxon>
        <taxon>Fungi</taxon>
        <taxon>Dikarya</taxon>
        <taxon>Basidiomycota</taxon>
        <taxon>Agaricomycotina</taxon>
        <taxon>Agaricomycetes</taxon>
        <taxon>Agaricomycetidae</taxon>
        <taxon>Agaricales</taxon>
        <taxon>Marasmiineae</taxon>
        <taxon>Omphalotaceae</taxon>
        <taxon>Lentinula</taxon>
    </lineage>
</organism>
<name>A0A9W9DGB7_9AGAR</name>
<sequence length="118" mass="12936">MGRAFHQQRFDVTLYRASLFVCLIFFGGQHTLETDASPVPKVTSVNLASIPATTATTCTLGNSTTPNGHPDSKSSPSNGTTKAEEHDKHAGTTLKLDRMDRLRPAIWVRGRMIILVNR</sequence>
<keyword evidence="2" id="KW-0732">Signal</keyword>
<reference evidence="3" key="1">
    <citation type="submission" date="2022-08" db="EMBL/GenBank/DDBJ databases">
        <title>A Global Phylogenomic Analysis of the Shiitake Genus Lentinula.</title>
        <authorList>
            <consortium name="DOE Joint Genome Institute"/>
            <person name="Sierra-Patev S."/>
            <person name="Min B."/>
            <person name="Naranjo-Ortiz M."/>
            <person name="Looney B."/>
            <person name="Konkel Z."/>
            <person name="Slot J.C."/>
            <person name="Sakamoto Y."/>
            <person name="Steenwyk J.L."/>
            <person name="Rokas A."/>
            <person name="Carro J."/>
            <person name="Camarero S."/>
            <person name="Ferreira P."/>
            <person name="Molpeceres G."/>
            <person name="Ruiz-Duenas F.J."/>
            <person name="Serrano A."/>
            <person name="Henrissat B."/>
            <person name="Drula E."/>
            <person name="Hughes K.W."/>
            <person name="Mata J.L."/>
            <person name="Ishikawa N.K."/>
            <person name="Vargas-Isla R."/>
            <person name="Ushijima S."/>
            <person name="Smith C.A."/>
            <person name="Ahrendt S."/>
            <person name="Andreopoulos W."/>
            <person name="He G."/>
            <person name="Labutti K."/>
            <person name="Lipzen A."/>
            <person name="Ng V."/>
            <person name="Riley R."/>
            <person name="Sandor L."/>
            <person name="Barry K."/>
            <person name="Martinez A.T."/>
            <person name="Xiao Y."/>
            <person name="Gibbons J.G."/>
            <person name="Terashima K."/>
            <person name="Grigoriev I.V."/>
            <person name="Hibbett D.S."/>
        </authorList>
    </citation>
    <scope>NUCLEOTIDE SEQUENCE</scope>
    <source>
        <strain evidence="3">JLM2183</strain>
    </source>
</reference>
<gene>
    <name evidence="3" type="ORF">J3R30DRAFT_3713936</name>
</gene>
<dbReference type="Proteomes" id="UP001150266">
    <property type="component" value="Unassembled WGS sequence"/>
</dbReference>
<evidence type="ECO:0000256" key="2">
    <source>
        <dbReference type="SAM" id="SignalP"/>
    </source>
</evidence>
<feature type="compositionally biased region" description="Basic and acidic residues" evidence="1">
    <location>
        <begin position="82"/>
        <end position="96"/>
    </location>
</feature>
<accession>A0A9W9DGB7</accession>
<evidence type="ECO:0000313" key="3">
    <source>
        <dbReference type="EMBL" id="KAJ4469239.1"/>
    </source>
</evidence>
<dbReference type="AlphaFoldDB" id="A0A9W9DGB7"/>
<feature type="signal peptide" evidence="2">
    <location>
        <begin position="1"/>
        <end position="36"/>
    </location>
</feature>
<dbReference type="EMBL" id="JAOTPV010000033">
    <property type="protein sequence ID" value="KAJ4469239.1"/>
    <property type="molecule type" value="Genomic_DNA"/>
</dbReference>